<dbReference type="InterPro" id="IPR050624">
    <property type="entry name" value="HTH-type_Tx_Regulator"/>
</dbReference>
<evidence type="ECO:0000313" key="4">
    <source>
        <dbReference type="EMBL" id="USS87443.1"/>
    </source>
</evidence>
<evidence type="ECO:0000313" key="5">
    <source>
        <dbReference type="Proteomes" id="UP001057025"/>
    </source>
</evidence>
<evidence type="ECO:0000256" key="1">
    <source>
        <dbReference type="ARBA" id="ARBA00023125"/>
    </source>
</evidence>
<name>A0ABY5BQR0_9LACO</name>
<reference evidence="4" key="1">
    <citation type="submission" date="2022-05" db="EMBL/GenBank/DDBJ databases">
        <authorList>
            <person name="Oliphant S.A."/>
            <person name="Watson-Haigh N.S."/>
            <person name="Sumby K.M."/>
            <person name="Gardner J.M."/>
            <person name="Jiranek V."/>
        </authorList>
    </citation>
    <scope>NUCLEOTIDE SEQUENCE</scope>
    <source>
        <strain evidence="4">KI11_C11</strain>
    </source>
</reference>
<dbReference type="PROSITE" id="PS50977">
    <property type="entry name" value="HTH_TETR_2"/>
    <property type="match status" value="1"/>
</dbReference>
<dbReference type="Gene3D" id="1.10.357.10">
    <property type="entry name" value="Tetracycline Repressor, domain 2"/>
    <property type="match status" value="1"/>
</dbReference>
<dbReference type="PANTHER" id="PTHR43479">
    <property type="entry name" value="ACREF/ENVCD OPERON REPRESSOR-RELATED"/>
    <property type="match status" value="1"/>
</dbReference>
<evidence type="ECO:0000259" key="3">
    <source>
        <dbReference type="PROSITE" id="PS50977"/>
    </source>
</evidence>
<dbReference type="Pfam" id="PF14278">
    <property type="entry name" value="TetR_C_8"/>
    <property type="match status" value="1"/>
</dbReference>
<dbReference type="InterPro" id="IPR001647">
    <property type="entry name" value="HTH_TetR"/>
</dbReference>
<dbReference type="Proteomes" id="UP001057025">
    <property type="component" value="Chromosome"/>
</dbReference>
<feature type="DNA-binding region" description="H-T-H motif" evidence="2">
    <location>
        <begin position="29"/>
        <end position="48"/>
    </location>
</feature>
<dbReference type="PANTHER" id="PTHR43479:SF11">
    <property type="entry name" value="ACREF_ENVCD OPERON REPRESSOR-RELATED"/>
    <property type="match status" value="1"/>
</dbReference>
<dbReference type="EMBL" id="CP097118">
    <property type="protein sequence ID" value="USS87443.1"/>
    <property type="molecule type" value="Genomic_DNA"/>
</dbReference>
<dbReference type="RefSeq" id="WP_252796739.1">
    <property type="nucleotide sequence ID" value="NZ_CP097118.1"/>
</dbReference>
<keyword evidence="5" id="KW-1185">Reference proteome</keyword>
<sequence length="185" mass="22151">MSKTTDRTKQWLINGFFTKLKTKPYDKITINDITAQANVSRRTFYRLFNHKEELLDEYCDAIFAEYFAFLRSTFTDQLTFDQMLLNLFTFWYQKRDKVTVLIQNNLFLPLTLKRREQRRADTLKAYRKFDVAWHGEVNQQEAQYIMDFFLGGYWNLISNWLAKETPDDPTVIAKTLGEALQRLNE</sequence>
<protein>
    <submittedName>
        <fullName evidence="4">TetR/AcrR family transcriptional regulator</fullName>
    </submittedName>
</protein>
<keyword evidence="1 2" id="KW-0238">DNA-binding</keyword>
<organism evidence="4 5">
    <name type="scientific">Fructilactobacillus hinvesii</name>
    <dbReference type="NCBI Taxonomy" id="2940300"/>
    <lineage>
        <taxon>Bacteria</taxon>
        <taxon>Bacillati</taxon>
        <taxon>Bacillota</taxon>
        <taxon>Bacilli</taxon>
        <taxon>Lactobacillales</taxon>
        <taxon>Lactobacillaceae</taxon>
        <taxon>Fructilactobacillus</taxon>
    </lineage>
</organism>
<proteinExistence type="predicted"/>
<gene>
    <name evidence="4" type="ORF">M3M39_04805</name>
</gene>
<evidence type="ECO:0000256" key="2">
    <source>
        <dbReference type="PROSITE-ProRule" id="PRU00335"/>
    </source>
</evidence>
<accession>A0ABY5BQR0</accession>
<dbReference type="Pfam" id="PF00440">
    <property type="entry name" value="TetR_N"/>
    <property type="match status" value="1"/>
</dbReference>
<dbReference type="InterPro" id="IPR039532">
    <property type="entry name" value="TetR_C_Firmicutes"/>
</dbReference>
<dbReference type="SUPFAM" id="SSF46689">
    <property type="entry name" value="Homeodomain-like"/>
    <property type="match status" value="1"/>
</dbReference>
<feature type="domain" description="HTH tetR-type" evidence="3">
    <location>
        <begin position="6"/>
        <end position="66"/>
    </location>
</feature>
<dbReference type="InterPro" id="IPR009057">
    <property type="entry name" value="Homeodomain-like_sf"/>
</dbReference>